<evidence type="ECO:0000256" key="1">
    <source>
        <dbReference type="ARBA" id="ARBA00023002"/>
    </source>
</evidence>
<feature type="compositionally biased region" description="Polar residues" evidence="2">
    <location>
        <begin position="38"/>
        <end position="49"/>
    </location>
</feature>
<keyword evidence="5" id="KW-1185">Reference proteome</keyword>
<protein>
    <submittedName>
        <fullName evidence="4">Clavaminate synthase-like protein</fullName>
    </submittedName>
</protein>
<feature type="domain" description="TauD/TfdA-like" evidence="3">
    <location>
        <begin position="525"/>
        <end position="758"/>
    </location>
</feature>
<dbReference type="InterPro" id="IPR003819">
    <property type="entry name" value="TauD/TfdA-like"/>
</dbReference>
<dbReference type="SUPFAM" id="SSF51197">
    <property type="entry name" value="Clavaminate synthase-like"/>
    <property type="match status" value="1"/>
</dbReference>
<dbReference type="PANTHER" id="PTHR35392:SF3">
    <property type="entry name" value="ZN(2)-C6 FUNGAL-TYPE DOMAIN-CONTAINING PROTEIN"/>
    <property type="match status" value="1"/>
</dbReference>
<feature type="region of interest" description="Disordered" evidence="2">
    <location>
        <begin position="1"/>
        <end position="80"/>
    </location>
</feature>
<dbReference type="InterPro" id="IPR042098">
    <property type="entry name" value="TauD-like_sf"/>
</dbReference>
<dbReference type="Gene3D" id="3.60.130.10">
    <property type="entry name" value="Clavaminate synthase-like"/>
    <property type="match status" value="1"/>
</dbReference>
<gene>
    <name evidence="4" type="ORF">AOQ84DRAFT_332621</name>
</gene>
<reference evidence="4 5" key="1">
    <citation type="journal article" date="2016" name="Nat. Commun.">
        <title>Ectomycorrhizal ecology is imprinted in the genome of the dominant symbiotic fungus Cenococcum geophilum.</title>
        <authorList>
            <consortium name="DOE Joint Genome Institute"/>
            <person name="Peter M."/>
            <person name="Kohler A."/>
            <person name="Ohm R.A."/>
            <person name="Kuo A."/>
            <person name="Krutzmann J."/>
            <person name="Morin E."/>
            <person name="Arend M."/>
            <person name="Barry K.W."/>
            <person name="Binder M."/>
            <person name="Choi C."/>
            <person name="Clum A."/>
            <person name="Copeland A."/>
            <person name="Grisel N."/>
            <person name="Haridas S."/>
            <person name="Kipfer T."/>
            <person name="LaButti K."/>
            <person name="Lindquist E."/>
            <person name="Lipzen A."/>
            <person name="Maire R."/>
            <person name="Meier B."/>
            <person name="Mihaltcheva S."/>
            <person name="Molinier V."/>
            <person name="Murat C."/>
            <person name="Poggeler S."/>
            <person name="Quandt C.A."/>
            <person name="Sperisen C."/>
            <person name="Tritt A."/>
            <person name="Tisserant E."/>
            <person name="Crous P.W."/>
            <person name="Henrissat B."/>
            <person name="Nehls U."/>
            <person name="Egli S."/>
            <person name="Spatafora J.W."/>
            <person name="Grigoriev I.V."/>
            <person name="Martin F.M."/>
        </authorList>
    </citation>
    <scope>NUCLEOTIDE SEQUENCE [LARGE SCALE GENOMIC DNA]</scope>
    <source>
        <strain evidence="4 5">CBS 207.34</strain>
    </source>
</reference>
<dbReference type="GO" id="GO:0016491">
    <property type="term" value="F:oxidoreductase activity"/>
    <property type="evidence" value="ECO:0007669"/>
    <property type="project" value="UniProtKB-KW"/>
</dbReference>
<evidence type="ECO:0000259" key="3">
    <source>
        <dbReference type="Pfam" id="PF02668"/>
    </source>
</evidence>
<accession>A0A8E2FAK5</accession>
<dbReference type="InterPro" id="IPR052973">
    <property type="entry name" value="Fungal_sec-metab_reg_TF"/>
</dbReference>
<evidence type="ECO:0000256" key="2">
    <source>
        <dbReference type="SAM" id="MobiDB-lite"/>
    </source>
</evidence>
<name>A0A8E2FAK5_9PEZI</name>
<proteinExistence type="predicted"/>
<dbReference type="Proteomes" id="UP000250140">
    <property type="component" value="Unassembled WGS sequence"/>
</dbReference>
<evidence type="ECO:0000313" key="4">
    <source>
        <dbReference type="EMBL" id="OCL13461.1"/>
    </source>
</evidence>
<dbReference type="AlphaFoldDB" id="A0A8E2FAK5"/>
<evidence type="ECO:0000313" key="5">
    <source>
        <dbReference type="Proteomes" id="UP000250140"/>
    </source>
</evidence>
<organism evidence="4 5">
    <name type="scientific">Glonium stellatum</name>
    <dbReference type="NCBI Taxonomy" id="574774"/>
    <lineage>
        <taxon>Eukaryota</taxon>
        <taxon>Fungi</taxon>
        <taxon>Dikarya</taxon>
        <taxon>Ascomycota</taxon>
        <taxon>Pezizomycotina</taxon>
        <taxon>Dothideomycetes</taxon>
        <taxon>Pleosporomycetidae</taxon>
        <taxon>Gloniales</taxon>
        <taxon>Gloniaceae</taxon>
        <taxon>Glonium</taxon>
    </lineage>
</organism>
<feature type="compositionally biased region" description="Basic and acidic residues" evidence="2">
    <location>
        <begin position="71"/>
        <end position="80"/>
    </location>
</feature>
<dbReference type="OrthoDB" id="272271at2759"/>
<sequence>MSPAGSPSVQPSTASKVLEIPPLGNSGPLQYLAPKNDGFSTSRKSQTYAQCVASESPPATALSRGKSKRRPFQDSGRRKETGITRQLNACLRCRMQRNRCKLDVKNPKGPCISCQGVTTRMTRLPCLRYKITDSVLFRTGLDYMPFYKSHPMTGPSYGDFHIAKDWAGATTRSLSITQDRSSVVLTLEVREFHPPYDENARDLKGRSMYSIPWAIVDPDVAVETINTYIDNSIASYLDAILDDTDSLVMNVFHIAFRLSIFPTPNRLLRDALRLWVVCRFIESRWRCCGDDTLKAENLEDPFHPWISPPPYIDYQVASIFIERILGPLRRNTLNALQTLVLSNKPSNWYPIFLTSFILLHNYGLQVLFQRQFASRRQANPFRPDFDWAKPQIRRMAQLDSEQIIFMEKLKERVNQNVWILQALLLANASMSWYLGLASYSPCKSNLSNISEKVQRWPQIITGDLAWDGPSFCTEAEYTHELTPQHKLEINSALKFFKDLGLDGNEVNCRNFPLPTLGKMLLCYAVDLHHGKGFVNIRGLNPDHYSQEDNILLFLGISSYIGEKRAKQDEDGNMLMHISDAKESRELQQNRPTRFSSRASTFHTDAFCDILALQTRSCAAEGGNHIVASSSTVYNKIVVTRPDLLAVLARPNWPFDSRGRLFDCNKRPLLFYHGGRVILNFAREPLIGLDNIERTEGFPALSEEQREALDLIESLARESQLTLNIQPGDLTFINNHALLHSRESFKDDSKSNRYLVRMWLKNEVLAWKLPYQLQMGNQRIYESNELEEKWNIVAVPKLRFKPSERLCS</sequence>
<dbReference type="Pfam" id="PF02668">
    <property type="entry name" value="TauD"/>
    <property type="match status" value="1"/>
</dbReference>
<dbReference type="EMBL" id="KV748720">
    <property type="protein sequence ID" value="OCL13461.1"/>
    <property type="molecule type" value="Genomic_DNA"/>
</dbReference>
<feature type="compositionally biased region" description="Polar residues" evidence="2">
    <location>
        <begin position="1"/>
        <end position="15"/>
    </location>
</feature>
<dbReference type="PANTHER" id="PTHR35392">
    <property type="entry name" value="ZN(II)2CYS6 TRANSCRIPTION FACTOR (EUROFUNG)-RELATED-RELATED"/>
    <property type="match status" value="1"/>
</dbReference>
<keyword evidence="1" id="KW-0560">Oxidoreductase</keyword>